<dbReference type="EMBL" id="CAVMBE010000055">
    <property type="protein sequence ID" value="CAK4031912.1"/>
    <property type="molecule type" value="Genomic_DNA"/>
</dbReference>
<dbReference type="InterPro" id="IPR020946">
    <property type="entry name" value="Flavin_mOase-like"/>
</dbReference>
<comment type="similarity">
    <text evidence="1">Belongs to the FAD-binding monooxygenase family.</text>
</comment>
<dbReference type="Gene3D" id="3.50.50.60">
    <property type="entry name" value="FAD/NAD(P)-binding domain"/>
    <property type="match status" value="2"/>
</dbReference>
<dbReference type="InterPro" id="IPR051209">
    <property type="entry name" value="FAD-bind_Monooxygenase_sf"/>
</dbReference>
<dbReference type="PANTHER" id="PTHR42877">
    <property type="entry name" value="L-ORNITHINE N(5)-MONOOXYGENASE-RELATED"/>
    <property type="match status" value="1"/>
</dbReference>
<dbReference type="AlphaFoldDB" id="A0AAI9ED05"/>
<evidence type="ECO:0000256" key="5">
    <source>
        <dbReference type="SAM" id="MobiDB-lite"/>
    </source>
</evidence>
<name>A0AAI9ED05_9PEZI</name>
<evidence type="ECO:0000313" key="6">
    <source>
        <dbReference type="EMBL" id="CAK4031912.1"/>
    </source>
</evidence>
<keyword evidence="4" id="KW-0560">Oxidoreductase</keyword>
<sequence length="617" mass="69851">MADFPIRKVSEPPTLGKRKDRGDEDVRRRLGGPIHQERHVKVICVGAGASGLLFAYKIQRHFQNVELIIYEKNREVSEVRLPKKGTVRLMDSQVSGTWWENKYPGCACDVPSHNYTWSFEPKKDWSAVYAGSGEIFNYFDDFAHKYGLHQYVRTDHKVTGAFWNDENAGWDISVKDMSSGKDLLDQCDIIVNASGILNNWRWPAIPGLHEYKGILLHTANWDDNIDLTGKHAGLIGNGSSGIQVLPTIQPHVSHVTTFIREPTWVSPVQGLEQHVFTPQERSDFTNKPGALTAYRKNIETGLNGQFGLFLKNSTTNNSTQDYMVQQMKEKLQDESLAAKLIPEWAVGCRRLTPGVGYLESLTKPNVTTIYGEIERITERGCVCDDGKEYPIDVLICATGFDTTFKPRFPLIAPSGKNLQDEWAKEPKSYLGIAAAEFPNYLIFLGPNCPIGNGPVLSAIELQADYMCTLIDHYQTHNIKTFSPKAEAVDDFIKHKDEFMKRTVWADPCRSWYKSGLVDGPITALWPGSTLHYIEALQNVRFEDFEVEYHGNRFAWLGNGFSQTELDETADWAYYIREEDDGEWLSRRKRRQVLTKSGTITRTDTGVNFSGTKAESKL</sequence>
<gene>
    <name evidence="6" type="ORF">LECACI_7A007070</name>
</gene>
<dbReference type="GO" id="GO:0050661">
    <property type="term" value="F:NADP binding"/>
    <property type="evidence" value="ECO:0007669"/>
    <property type="project" value="InterPro"/>
</dbReference>
<dbReference type="SUPFAM" id="SSF51905">
    <property type="entry name" value="FAD/NAD(P)-binding domain"/>
    <property type="match status" value="3"/>
</dbReference>
<keyword evidence="3" id="KW-0274">FAD</keyword>
<keyword evidence="2" id="KW-0285">Flavoprotein</keyword>
<dbReference type="PANTHER" id="PTHR42877:SF8">
    <property type="entry name" value="MONOOXYGENASE"/>
    <property type="match status" value="1"/>
</dbReference>
<dbReference type="GO" id="GO:0050660">
    <property type="term" value="F:flavin adenine dinucleotide binding"/>
    <property type="evidence" value="ECO:0007669"/>
    <property type="project" value="InterPro"/>
</dbReference>
<proteinExistence type="inferred from homology"/>
<feature type="compositionally biased region" description="Basic and acidic residues" evidence="5">
    <location>
        <begin position="1"/>
        <end position="10"/>
    </location>
</feature>
<dbReference type="GO" id="GO:0004499">
    <property type="term" value="F:N,N-dimethylaniline monooxygenase activity"/>
    <property type="evidence" value="ECO:0007669"/>
    <property type="project" value="InterPro"/>
</dbReference>
<dbReference type="InterPro" id="IPR036188">
    <property type="entry name" value="FAD/NAD-bd_sf"/>
</dbReference>
<protein>
    <submittedName>
        <fullName evidence="6">FAD NAD(P)-binding domain-containing</fullName>
    </submittedName>
</protein>
<evidence type="ECO:0000256" key="1">
    <source>
        <dbReference type="ARBA" id="ARBA00010139"/>
    </source>
</evidence>
<evidence type="ECO:0000313" key="7">
    <source>
        <dbReference type="Proteomes" id="UP001296104"/>
    </source>
</evidence>
<evidence type="ECO:0000256" key="2">
    <source>
        <dbReference type="ARBA" id="ARBA00022630"/>
    </source>
</evidence>
<dbReference type="Proteomes" id="UP001296104">
    <property type="component" value="Unassembled WGS sequence"/>
</dbReference>
<evidence type="ECO:0000256" key="4">
    <source>
        <dbReference type="ARBA" id="ARBA00023002"/>
    </source>
</evidence>
<keyword evidence="7" id="KW-1185">Reference proteome</keyword>
<reference evidence="6" key="1">
    <citation type="submission" date="2023-11" db="EMBL/GenBank/DDBJ databases">
        <authorList>
            <person name="Alioto T."/>
            <person name="Alioto T."/>
            <person name="Gomez Garrido J."/>
        </authorList>
    </citation>
    <scope>NUCLEOTIDE SEQUENCE</scope>
</reference>
<accession>A0AAI9ED05</accession>
<feature type="region of interest" description="Disordered" evidence="5">
    <location>
        <begin position="1"/>
        <end position="31"/>
    </location>
</feature>
<comment type="caution">
    <text evidence="6">The sequence shown here is derived from an EMBL/GenBank/DDBJ whole genome shotgun (WGS) entry which is preliminary data.</text>
</comment>
<evidence type="ECO:0000256" key="3">
    <source>
        <dbReference type="ARBA" id="ARBA00022827"/>
    </source>
</evidence>
<dbReference type="Pfam" id="PF00743">
    <property type="entry name" value="FMO-like"/>
    <property type="match status" value="1"/>
</dbReference>
<organism evidence="6 7">
    <name type="scientific">Lecanosticta acicola</name>
    <dbReference type="NCBI Taxonomy" id="111012"/>
    <lineage>
        <taxon>Eukaryota</taxon>
        <taxon>Fungi</taxon>
        <taxon>Dikarya</taxon>
        <taxon>Ascomycota</taxon>
        <taxon>Pezizomycotina</taxon>
        <taxon>Dothideomycetes</taxon>
        <taxon>Dothideomycetidae</taxon>
        <taxon>Mycosphaerellales</taxon>
        <taxon>Mycosphaerellaceae</taxon>
        <taxon>Lecanosticta</taxon>
    </lineage>
</organism>